<dbReference type="AlphaFoldDB" id="A0AAW0TP11"/>
<feature type="compositionally biased region" description="Basic and acidic residues" evidence="1">
    <location>
        <begin position="100"/>
        <end position="111"/>
    </location>
</feature>
<evidence type="ECO:0000313" key="3">
    <source>
        <dbReference type="Proteomes" id="UP001487740"/>
    </source>
</evidence>
<feature type="compositionally biased region" description="Low complexity" evidence="1">
    <location>
        <begin position="132"/>
        <end position="146"/>
    </location>
</feature>
<sequence>MEVLTRPPPHQDAPMDLSTTARRMLGRSSWTRHAQVECAVEPRTKTKLEGPNRYIPIPKKRHCHASQPQGSPRRECQSPSPVRQSPPAKLRARQSLSPEMSRKRARMESPKPSDLCCASAVQLPPAAARNDAIPTSATSPSTAVSANDSRGEWPAVGAGLAGANGEVVVAGEGVSQSVMKPRQRGHSSSAESSYDRSPPSLREDNSEGMPPAHVFTALLQMQSAAMSHGMLPSALKDTEALLSAVHQSQMLYYSYCSQLIHTLRAKQIEQQTQQPQQHHHRHHDHQLNHYPLARQQQQHQHQLHQHHRRFHQQKQPRHHHERTPEQPRLSSESDSERRTPLEEARNYESEDTEEDFHTTEDDTLSILRTRLNSQEAQQLCLEQMSPSAESPSGTLPSSTTGGEDMDQSQMEASGGTRKRAPRALTGKHVRPGTGASASTLITLRQKLQERQKYREVYGVDPPQPTKTTKGRAKKR</sequence>
<feature type="compositionally biased region" description="Basic and acidic residues" evidence="1">
    <location>
        <begin position="446"/>
        <end position="457"/>
    </location>
</feature>
<name>A0AAW0TP11_SCYPA</name>
<feature type="region of interest" description="Disordered" evidence="1">
    <location>
        <begin position="173"/>
        <end position="210"/>
    </location>
</feature>
<feature type="compositionally biased region" description="Basic residues" evidence="1">
    <location>
        <begin position="301"/>
        <end position="321"/>
    </location>
</feature>
<protein>
    <submittedName>
        <fullName evidence="2">Uncharacterized protein</fullName>
    </submittedName>
</protein>
<dbReference type="EMBL" id="JARAKH010000028">
    <property type="protein sequence ID" value="KAK8389247.1"/>
    <property type="molecule type" value="Genomic_DNA"/>
</dbReference>
<feature type="compositionally biased region" description="Low complexity" evidence="1">
    <location>
        <begin position="390"/>
        <end position="402"/>
    </location>
</feature>
<feature type="compositionally biased region" description="Basic and acidic residues" evidence="1">
    <location>
        <begin position="334"/>
        <end position="348"/>
    </location>
</feature>
<dbReference type="Proteomes" id="UP001487740">
    <property type="component" value="Unassembled WGS sequence"/>
</dbReference>
<feature type="region of interest" description="Disordered" evidence="1">
    <location>
        <begin position="294"/>
        <end position="361"/>
    </location>
</feature>
<evidence type="ECO:0000256" key="1">
    <source>
        <dbReference type="SAM" id="MobiDB-lite"/>
    </source>
</evidence>
<evidence type="ECO:0000313" key="2">
    <source>
        <dbReference type="EMBL" id="KAK8389247.1"/>
    </source>
</evidence>
<accession>A0AAW0TP11</accession>
<feature type="region of interest" description="Disordered" evidence="1">
    <location>
        <begin position="382"/>
        <end position="475"/>
    </location>
</feature>
<feature type="region of interest" description="Disordered" evidence="1">
    <location>
        <begin position="25"/>
        <end position="116"/>
    </location>
</feature>
<feature type="compositionally biased region" description="Basic and acidic residues" evidence="1">
    <location>
        <begin position="40"/>
        <end position="50"/>
    </location>
</feature>
<gene>
    <name evidence="2" type="ORF">O3P69_020886</name>
</gene>
<keyword evidence="3" id="KW-1185">Reference proteome</keyword>
<reference evidence="2 3" key="1">
    <citation type="submission" date="2023-03" db="EMBL/GenBank/DDBJ databases">
        <title>High-quality genome of Scylla paramamosain provides insights in environmental adaptation.</title>
        <authorList>
            <person name="Zhang L."/>
        </authorList>
    </citation>
    <scope>NUCLEOTIDE SEQUENCE [LARGE SCALE GENOMIC DNA]</scope>
    <source>
        <strain evidence="2">LZ_2023a</strain>
        <tissue evidence="2">Muscle</tissue>
    </source>
</reference>
<feature type="region of interest" description="Disordered" evidence="1">
    <location>
        <begin position="130"/>
        <end position="150"/>
    </location>
</feature>
<organism evidence="2 3">
    <name type="scientific">Scylla paramamosain</name>
    <name type="common">Mud crab</name>
    <dbReference type="NCBI Taxonomy" id="85552"/>
    <lineage>
        <taxon>Eukaryota</taxon>
        <taxon>Metazoa</taxon>
        <taxon>Ecdysozoa</taxon>
        <taxon>Arthropoda</taxon>
        <taxon>Crustacea</taxon>
        <taxon>Multicrustacea</taxon>
        <taxon>Malacostraca</taxon>
        <taxon>Eumalacostraca</taxon>
        <taxon>Eucarida</taxon>
        <taxon>Decapoda</taxon>
        <taxon>Pleocyemata</taxon>
        <taxon>Brachyura</taxon>
        <taxon>Eubrachyura</taxon>
        <taxon>Portunoidea</taxon>
        <taxon>Portunidae</taxon>
        <taxon>Portuninae</taxon>
        <taxon>Scylla</taxon>
    </lineage>
</organism>
<feature type="compositionally biased region" description="Basic residues" evidence="1">
    <location>
        <begin position="416"/>
        <end position="430"/>
    </location>
</feature>
<proteinExistence type="predicted"/>
<comment type="caution">
    <text evidence="2">The sequence shown here is derived from an EMBL/GenBank/DDBJ whole genome shotgun (WGS) entry which is preliminary data.</text>
</comment>